<name>A0ABT2UI07_9BACL</name>
<evidence type="ECO:0000313" key="2">
    <source>
        <dbReference type="Proteomes" id="UP001652445"/>
    </source>
</evidence>
<proteinExistence type="predicted"/>
<dbReference type="Proteomes" id="UP001652445">
    <property type="component" value="Unassembled WGS sequence"/>
</dbReference>
<accession>A0ABT2UI07</accession>
<gene>
    <name evidence="1" type="ORF">OB236_16190</name>
</gene>
<keyword evidence="2" id="KW-1185">Reference proteome</keyword>
<dbReference type="RefSeq" id="WP_262684898.1">
    <property type="nucleotide sequence ID" value="NZ_JAOQIO010000065.1"/>
</dbReference>
<reference evidence="1 2" key="1">
    <citation type="submission" date="2022-09" db="EMBL/GenBank/DDBJ databases">
        <authorList>
            <person name="Han X.L."/>
            <person name="Wang Q."/>
            <person name="Lu T."/>
        </authorList>
    </citation>
    <scope>NUCLEOTIDE SEQUENCE [LARGE SCALE GENOMIC DNA]</scope>
    <source>
        <strain evidence="1 2">WQ 127069</strain>
    </source>
</reference>
<dbReference type="EMBL" id="JAOQIO010000065">
    <property type="protein sequence ID" value="MCU6793646.1"/>
    <property type="molecule type" value="Genomic_DNA"/>
</dbReference>
<comment type="caution">
    <text evidence="1">The sequence shown here is derived from an EMBL/GenBank/DDBJ whole genome shotgun (WGS) entry which is preliminary data.</text>
</comment>
<organism evidence="1 2">
    <name type="scientific">Paenibacillus baimaensis</name>
    <dbReference type="NCBI Taxonomy" id="2982185"/>
    <lineage>
        <taxon>Bacteria</taxon>
        <taxon>Bacillati</taxon>
        <taxon>Bacillota</taxon>
        <taxon>Bacilli</taxon>
        <taxon>Bacillales</taxon>
        <taxon>Paenibacillaceae</taxon>
        <taxon>Paenibacillus</taxon>
    </lineage>
</organism>
<evidence type="ECO:0000313" key="1">
    <source>
        <dbReference type="EMBL" id="MCU6793646.1"/>
    </source>
</evidence>
<protein>
    <submittedName>
        <fullName evidence="1">S-adenosylmethionine decarboxylase</fullName>
    </submittedName>
</protein>
<sequence>MKRKRRLVFYVLLIFLLGWPLYQIYAMVQGTSEKQDAGKMLYQVSLFQMELLSSYLQNVDKVKDTESLNALRQAVYTANFTHDHLVLAFGDPSLSSLAGLPELMQYMLRLQVGGQRSLRSDEVQTLVEVHKQFSIFFEAYGKLLSSRLDINSSQSAIMAKADQAISELLRKKMQQ</sequence>